<dbReference type="GO" id="GO:0008312">
    <property type="term" value="F:7S RNA binding"/>
    <property type="evidence" value="ECO:0000318"/>
    <property type="project" value="GO_Central"/>
</dbReference>
<keyword evidence="5 15" id="KW-0547">Nucleotide-binding</keyword>
<dbReference type="InterPro" id="IPR036891">
    <property type="entry name" value="Signal_recog_part_SRP54_M_sf"/>
</dbReference>
<accession>A0A078HP58</accession>
<dbReference type="InterPro" id="IPR000897">
    <property type="entry name" value="SRP54_GTPase_dom"/>
</dbReference>
<dbReference type="InterPro" id="IPR004125">
    <property type="entry name" value="Signal_recog_particle_SRP54_M"/>
</dbReference>
<evidence type="ECO:0000256" key="15">
    <source>
        <dbReference type="RuleBase" id="RU364034"/>
    </source>
</evidence>
<dbReference type="Pfam" id="PF00448">
    <property type="entry name" value="SRP54"/>
    <property type="match status" value="1"/>
</dbReference>
<dbReference type="GO" id="GO:0005786">
    <property type="term" value="C:signal recognition particle, endoplasmic reticulum targeting"/>
    <property type="evidence" value="ECO:0000318"/>
    <property type="project" value="GO_Central"/>
</dbReference>
<dbReference type="GO" id="GO:0005829">
    <property type="term" value="C:cytosol"/>
    <property type="evidence" value="ECO:0000318"/>
    <property type="project" value="GO_Central"/>
</dbReference>
<proteinExistence type="inferred from homology"/>
<dbReference type="Pfam" id="PF02978">
    <property type="entry name" value="SRP_SPB"/>
    <property type="match status" value="1"/>
</dbReference>
<comment type="similarity">
    <text evidence="3 15">Belongs to the GTP-binding SRP family. SRP54 subfamily.</text>
</comment>
<dbReference type="InterPro" id="IPR022941">
    <property type="entry name" value="SRP54"/>
</dbReference>
<dbReference type="SMR" id="A0A078HP58"/>
<dbReference type="InterPro" id="IPR006325">
    <property type="entry name" value="SRP54_euk"/>
</dbReference>
<dbReference type="GO" id="GO:0030942">
    <property type="term" value="F:endoplasmic reticulum signal peptide binding"/>
    <property type="evidence" value="ECO:0000318"/>
    <property type="project" value="GO_Central"/>
</dbReference>
<gene>
    <name evidence="17" type="primary">BnaC05g11610D</name>
    <name evidence="17" type="ORF">GSBRNA2T00068198001</name>
</gene>
<keyword evidence="8 15" id="KW-0694">RNA-binding</keyword>
<dbReference type="FunFam" id="3.40.50.300:FF:000022">
    <property type="entry name" value="Signal recognition particle 54 kDa subunit"/>
    <property type="match status" value="1"/>
</dbReference>
<comment type="domain">
    <text evidence="15">The M domain binds the 7SL RNA in presence of SRP19 and binds the signal sequence of presecretory proteins.</text>
</comment>
<dbReference type="SUPFAM" id="SSF47446">
    <property type="entry name" value="Signal peptide-binding domain"/>
    <property type="match status" value="1"/>
</dbReference>
<dbReference type="OrthoDB" id="10250817at2759"/>
<protein>
    <recommendedName>
        <fullName evidence="15">Signal recognition particle 54 kDa protein</fullName>
    </recommendedName>
</protein>
<feature type="domain" description="SRP54-type proteins GTP-binding" evidence="16">
    <location>
        <begin position="269"/>
        <end position="282"/>
    </location>
</feature>
<evidence type="ECO:0000256" key="11">
    <source>
        <dbReference type="ARBA" id="ARBA00023274"/>
    </source>
</evidence>
<dbReference type="FunFam" id="1.20.120.140:FF:000001">
    <property type="entry name" value="Signal recognition particle GTPase"/>
    <property type="match status" value="1"/>
</dbReference>
<comment type="function">
    <text evidence="13 15">Component of the signal recognition particle (SRP) complex, a ribonucleoprotein complex that mediates the cotranslational targeting of secretory and membrane proteins to the endoplasmic reticulum (ER). As part of the SRP complex, associates with the SRP receptor (SR) component SRPRA to target secretory proteins to the endoplasmic reticulum membrane. Binds to the signal sequence of presecretory proteins when they emerge from the ribosomes. Displays basal GTPase activity, and stimulates reciprocal GTPase activation of the SR subunit SRPRA. Forms a guanosine 5'-triphosphate (GTP)-dependent complex with the SR subunit SRPRA. SR compaction and GTPase mediated rearrangement of SR drive SRP-mediated cotranslational protein translocation into the ER. Requires the presence of SRP9/SRP14 and/or SRP19 to stably interact with RNA.</text>
</comment>
<reference evidence="17 18" key="1">
    <citation type="journal article" date="2014" name="Science">
        <title>Plant genetics. Early allopolyploid evolution in the post-Neolithic Brassica napus oilseed genome.</title>
        <authorList>
            <person name="Chalhoub B."/>
            <person name="Denoeud F."/>
            <person name="Liu S."/>
            <person name="Parkin I.A."/>
            <person name="Tang H."/>
            <person name="Wang X."/>
            <person name="Chiquet J."/>
            <person name="Belcram H."/>
            <person name="Tong C."/>
            <person name="Samans B."/>
            <person name="Correa M."/>
            <person name="Da Silva C."/>
            <person name="Just J."/>
            <person name="Falentin C."/>
            <person name="Koh C.S."/>
            <person name="Le Clainche I."/>
            <person name="Bernard M."/>
            <person name="Bento P."/>
            <person name="Noel B."/>
            <person name="Labadie K."/>
            <person name="Alberti A."/>
            <person name="Charles M."/>
            <person name="Arnaud D."/>
            <person name="Guo H."/>
            <person name="Daviaud C."/>
            <person name="Alamery S."/>
            <person name="Jabbari K."/>
            <person name="Zhao M."/>
            <person name="Edger P.P."/>
            <person name="Chelaifa H."/>
            <person name="Tack D."/>
            <person name="Lassalle G."/>
            <person name="Mestiri I."/>
            <person name="Schnel N."/>
            <person name="Le Paslier M.C."/>
            <person name="Fan G."/>
            <person name="Renault V."/>
            <person name="Bayer P.E."/>
            <person name="Golicz A.A."/>
            <person name="Manoli S."/>
            <person name="Lee T.H."/>
            <person name="Thi V.H."/>
            <person name="Chalabi S."/>
            <person name="Hu Q."/>
            <person name="Fan C."/>
            <person name="Tollenaere R."/>
            <person name="Lu Y."/>
            <person name="Battail C."/>
            <person name="Shen J."/>
            <person name="Sidebottom C.H."/>
            <person name="Wang X."/>
            <person name="Canaguier A."/>
            <person name="Chauveau A."/>
            <person name="Berard A."/>
            <person name="Deniot G."/>
            <person name="Guan M."/>
            <person name="Liu Z."/>
            <person name="Sun F."/>
            <person name="Lim Y.P."/>
            <person name="Lyons E."/>
            <person name="Town C.D."/>
            <person name="Bancroft I."/>
            <person name="Wang X."/>
            <person name="Meng J."/>
            <person name="Ma J."/>
            <person name="Pires J.C."/>
            <person name="King G.J."/>
            <person name="Brunel D."/>
            <person name="Delourme R."/>
            <person name="Renard M."/>
            <person name="Aury J.M."/>
            <person name="Adams K.L."/>
            <person name="Batley J."/>
            <person name="Snowdon R.J."/>
            <person name="Tost J."/>
            <person name="Edwards D."/>
            <person name="Zhou Y."/>
            <person name="Hua W."/>
            <person name="Sharpe A.G."/>
            <person name="Paterson A.H."/>
            <person name="Guan C."/>
            <person name="Wincker P."/>
        </authorList>
    </citation>
    <scope>NUCLEOTIDE SEQUENCE [LARGE SCALE GENOMIC DNA]</scope>
    <source>
        <strain evidence="18">cv. Darmor-bzh</strain>
    </source>
</reference>
<name>A0A078HP58_BRANA</name>
<comment type="subunit">
    <text evidence="12 15">Component of a signal recognition particle (SRP) complex that consists of a 7SL RNA molecule of 300 nucleotides and six protein subunits: SRP72, SRP68, SRP54, SRP19, SRP14 and SRP9.</text>
</comment>
<keyword evidence="7 15" id="KW-0256">Endoplasmic reticulum</keyword>
<evidence type="ECO:0000256" key="7">
    <source>
        <dbReference type="ARBA" id="ARBA00022824"/>
    </source>
</evidence>
<dbReference type="Pfam" id="PF02881">
    <property type="entry name" value="SRP54_N"/>
    <property type="match status" value="1"/>
</dbReference>
<evidence type="ECO:0000256" key="5">
    <source>
        <dbReference type="ARBA" id="ARBA00022741"/>
    </source>
</evidence>
<keyword evidence="18" id="KW-1185">Reference proteome</keyword>
<dbReference type="HAMAP" id="MF_00306">
    <property type="entry name" value="SRP54"/>
    <property type="match status" value="1"/>
</dbReference>
<organism evidence="17 18">
    <name type="scientific">Brassica napus</name>
    <name type="common">Rape</name>
    <dbReference type="NCBI Taxonomy" id="3708"/>
    <lineage>
        <taxon>Eukaryota</taxon>
        <taxon>Viridiplantae</taxon>
        <taxon>Streptophyta</taxon>
        <taxon>Embryophyta</taxon>
        <taxon>Tracheophyta</taxon>
        <taxon>Spermatophyta</taxon>
        <taxon>Magnoliopsida</taxon>
        <taxon>eudicotyledons</taxon>
        <taxon>Gunneridae</taxon>
        <taxon>Pentapetalae</taxon>
        <taxon>rosids</taxon>
        <taxon>malvids</taxon>
        <taxon>Brassicales</taxon>
        <taxon>Brassicaceae</taxon>
        <taxon>Brassiceae</taxon>
        <taxon>Brassica</taxon>
    </lineage>
</organism>
<comment type="subcellular location">
    <subcellularLocation>
        <location evidence="2 15">Cytoplasm</location>
    </subcellularLocation>
    <subcellularLocation>
        <location evidence="1 15">Endoplasmic reticulum</location>
    </subcellularLocation>
</comment>
<evidence type="ECO:0000256" key="1">
    <source>
        <dbReference type="ARBA" id="ARBA00004240"/>
    </source>
</evidence>
<dbReference type="SMART" id="SM00382">
    <property type="entry name" value="AAA"/>
    <property type="match status" value="1"/>
</dbReference>
<comment type="domain">
    <text evidence="15">The NG domain, also named G domain, is a special guanosine triphosphatase (GTPase) domain, which binds GTP and forms a guanosine 5'-triphosphate (GTP)-dependent complex with a homologous NG domain in the SRP receptor subunit SRPRA. The two NG domains undergo cooperative rearrangements upon their assembly, which culminate in the reciprocal activation of the GTPase activity of one another. SRP receptor compaction upon binding with cargo-loaded SRP and GTPase rearrangement drive SRP-mediated cotranslational protein translocation into the ER.</text>
</comment>
<dbReference type="GO" id="GO:0005525">
    <property type="term" value="F:GTP binding"/>
    <property type="evidence" value="ECO:0007669"/>
    <property type="project" value="UniProtKB-UniRule"/>
</dbReference>
<dbReference type="GO" id="GO:0003924">
    <property type="term" value="F:GTPase activity"/>
    <property type="evidence" value="ECO:0007669"/>
    <property type="project" value="UniProtKB-UniRule"/>
</dbReference>
<dbReference type="SUPFAM" id="SSF52540">
    <property type="entry name" value="P-loop containing nucleoside triphosphate hydrolases"/>
    <property type="match status" value="1"/>
</dbReference>
<dbReference type="InterPro" id="IPR003593">
    <property type="entry name" value="AAA+_ATPase"/>
</dbReference>
<dbReference type="InterPro" id="IPR036225">
    <property type="entry name" value="SRP/SRP_N"/>
</dbReference>
<dbReference type="SMART" id="SM00963">
    <property type="entry name" value="SRP54_N"/>
    <property type="match status" value="1"/>
</dbReference>
<dbReference type="SUPFAM" id="SSF47364">
    <property type="entry name" value="Domain of the SRP/SRP receptor G-proteins"/>
    <property type="match status" value="1"/>
</dbReference>
<keyword evidence="6" id="KW-0378">Hydrolase</keyword>
<keyword evidence="4 15" id="KW-0963">Cytoplasm</keyword>
<dbReference type="Gene3D" id="1.20.120.140">
    <property type="entry name" value="Signal recognition particle SRP54, nucleotide-binding domain"/>
    <property type="match status" value="1"/>
</dbReference>
<dbReference type="Gene3D" id="3.40.50.300">
    <property type="entry name" value="P-loop containing nucleotide triphosphate hydrolases"/>
    <property type="match status" value="1"/>
</dbReference>
<evidence type="ECO:0000256" key="12">
    <source>
        <dbReference type="ARBA" id="ARBA00034796"/>
    </source>
</evidence>
<comment type="catalytic activity">
    <reaction evidence="14">
        <text>GTP + H2O = GDP + phosphate + H(+)</text>
        <dbReference type="Rhea" id="RHEA:19669"/>
        <dbReference type="ChEBI" id="CHEBI:15377"/>
        <dbReference type="ChEBI" id="CHEBI:15378"/>
        <dbReference type="ChEBI" id="CHEBI:37565"/>
        <dbReference type="ChEBI" id="CHEBI:43474"/>
        <dbReference type="ChEBI" id="CHEBI:58189"/>
        <dbReference type="EC" id="3.6.5.4"/>
    </reaction>
    <physiologicalReaction direction="left-to-right" evidence="14">
        <dbReference type="Rhea" id="RHEA:19670"/>
    </physiologicalReaction>
</comment>
<dbReference type="PaxDb" id="3708-A0A078HP58"/>
<evidence type="ECO:0000256" key="14">
    <source>
        <dbReference type="ARBA" id="ARBA00048157"/>
    </source>
</evidence>
<evidence type="ECO:0000256" key="13">
    <source>
        <dbReference type="ARBA" id="ARBA00046020"/>
    </source>
</evidence>
<evidence type="ECO:0000256" key="4">
    <source>
        <dbReference type="ARBA" id="ARBA00022490"/>
    </source>
</evidence>
<keyword evidence="11 15" id="KW-0687">Ribonucleoprotein</keyword>
<dbReference type="CDD" id="cd17875">
    <property type="entry name" value="SRP54_G"/>
    <property type="match status" value="1"/>
</dbReference>
<evidence type="ECO:0000256" key="3">
    <source>
        <dbReference type="ARBA" id="ARBA00005450"/>
    </source>
</evidence>
<dbReference type="Gramene" id="CDY39632">
    <property type="protein sequence ID" value="CDY39632"/>
    <property type="gene ID" value="GSBRNA2T00068198001"/>
</dbReference>
<dbReference type="AlphaFoldDB" id="A0A078HP58"/>
<evidence type="ECO:0000256" key="8">
    <source>
        <dbReference type="ARBA" id="ARBA00022884"/>
    </source>
</evidence>
<dbReference type="InterPro" id="IPR042101">
    <property type="entry name" value="SRP54_N_sf"/>
</dbReference>
<dbReference type="Proteomes" id="UP000028999">
    <property type="component" value="Unassembled WGS sequence"/>
</dbReference>
<evidence type="ECO:0000256" key="2">
    <source>
        <dbReference type="ARBA" id="ARBA00004496"/>
    </source>
</evidence>
<evidence type="ECO:0000256" key="10">
    <source>
        <dbReference type="ARBA" id="ARBA00023135"/>
    </source>
</evidence>
<dbReference type="InterPro" id="IPR013822">
    <property type="entry name" value="Signal_recog_particl_SRP54_hlx"/>
</dbReference>
<evidence type="ECO:0000259" key="16">
    <source>
        <dbReference type="PROSITE" id="PS00300"/>
    </source>
</evidence>
<dbReference type="InterPro" id="IPR027417">
    <property type="entry name" value="P-loop_NTPase"/>
</dbReference>
<dbReference type="GO" id="GO:0006616">
    <property type="term" value="P:SRP-dependent cotranslational protein targeting to membrane, translocation"/>
    <property type="evidence" value="ECO:0000318"/>
    <property type="project" value="GO_Central"/>
</dbReference>
<dbReference type="STRING" id="3708.A0A078HP58"/>
<dbReference type="KEGG" id="bna:106378107"/>
<dbReference type="NCBIfam" id="TIGR01425">
    <property type="entry name" value="SRP54_euk"/>
    <property type="match status" value="1"/>
</dbReference>
<dbReference type="PANTHER" id="PTHR11564:SF37">
    <property type="entry name" value="SIGNAL RECOGNITION PARTICLE 54 KDA PROTEIN"/>
    <property type="match status" value="1"/>
</dbReference>
<dbReference type="EMBL" id="LK032453">
    <property type="protein sequence ID" value="CDY39632.1"/>
    <property type="molecule type" value="Genomic_DNA"/>
</dbReference>
<keyword evidence="9 15" id="KW-0342">GTP-binding</keyword>
<dbReference type="Gene3D" id="1.10.260.30">
    <property type="entry name" value="Signal recognition particle, SRP54 subunit, M-domain"/>
    <property type="match status" value="1"/>
</dbReference>
<dbReference type="OMA" id="YKRMAKT"/>
<evidence type="ECO:0000256" key="9">
    <source>
        <dbReference type="ARBA" id="ARBA00023134"/>
    </source>
</evidence>
<keyword evidence="10 15" id="KW-0733">Signal recognition particle</keyword>
<evidence type="ECO:0000256" key="6">
    <source>
        <dbReference type="ARBA" id="ARBA00022801"/>
    </source>
</evidence>
<dbReference type="SMART" id="SM00962">
    <property type="entry name" value="SRP54"/>
    <property type="match status" value="1"/>
</dbReference>
<evidence type="ECO:0000313" key="17">
    <source>
        <dbReference type="EMBL" id="CDY39632.1"/>
    </source>
</evidence>
<sequence length="480" mass="53266">MVLAELGGRITHAIHQMRNVTIIDEKALNERLNEITRALLQSDVSFSLVKEMQTNIKKIVSLQDLAAGHNKRRIIEQAIFGELCKMLDPGKPAFAPKKAKPSVVMFVGLQGAGKTTTCTKYAYYHQKKGYKPALVCADTFRAGAFDQLKQNATKANIPFYGSYTESDPVKIAVEGVDRFEKENCDLIIVDTSGRHKQEASLFEEMRQVAEATKPDLVIFVMDSSIGQAAFDQAQAFKQSVAVGAVIITKMDGHAKGGGALSAVAATKSPVIFIGTGEHMDQFEVFDVKPFVNRLLGMGDLSGLVDKLQEVVPKDQQAEFLEKISKGYFSMRMMYDQYQSFLNSGPLNQLYSMLPGVSAQMMPEGESEAKIKRYMTMMDSMTNEELDSSNPSKAFNESRIMRIARESGKIVREVMEMLEEYKRMAKTFSNMKGLKMLKNGDKSSNKSAQQLMSTVMSPQMLQQFGGMSGLQSLMRQMGANI</sequence>
<dbReference type="PROSITE" id="PS00300">
    <property type="entry name" value="SRP54"/>
    <property type="match status" value="1"/>
</dbReference>
<dbReference type="PANTHER" id="PTHR11564">
    <property type="entry name" value="SIGNAL RECOGNITION PARTICLE 54K PROTEIN SRP54"/>
    <property type="match status" value="1"/>
</dbReference>
<evidence type="ECO:0000313" key="18">
    <source>
        <dbReference type="Proteomes" id="UP000028999"/>
    </source>
</evidence>
<dbReference type="GO" id="GO:0005783">
    <property type="term" value="C:endoplasmic reticulum"/>
    <property type="evidence" value="ECO:0007669"/>
    <property type="project" value="UniProtKB-SubCell"/>
</dbReference>